<dbReference type="PANTHER" id="PTHR34550">
    <property type="entry name" value="30S RIBOSOMAL PROTEIN S31, CHLOROPLASTIC"/>
    <property type="match status" value="1"/>
</dbReference>
<accession>A0ABT4UKF8</accession>
<evidence type="ECO:0000256" key="1">
    <source>
        <dbReference type="ARBA" id="ARBA00010834"/>
    </source>
</evidence>
<reference evidence="4 5" key="1">
    <citation type="submission" date="2022-12" db="EMBL/GenBank/DDBJ databases">
        <title>Chitinophagaceae gen. sp. nov., a new member of the family Chitinophagaceae, isolated from soil in a chemical factory.</title>
        <authorList>
            <person name="Ke Z."/>
        </authorList>
    </citation>
    <scope>NUCLEOTIDE SEQUENCE [LARGE SCALE GENOMIC DNA]</scope>
    <source>
        <strain evidence="4 5">LY-5</strain>
    </source>
</reference>
<dbReference type="InterPro" id="IPR030826">
    <property type="entry name" value="Ribosomal_bTHX/bTHXc/bTHXm"/>
</dbReference>
<comment type="similarity">
    <text evidence="1">Belongs to the bacterial ribosomal protein bTHX family.</text>
</comment>
<gene>
    <name evidence="4" type="ORF">O3P16_07525</name>
</gene>
<comment type="caution">
    <text evidence="4">The sequence shown here is derived from an EMBL/GenBank/DDBJ whole genome shotgun (WGS) entry which is preliminary data.</text>
</comment>
<evidence type="ECO:0000313" key="5">
    <source>
        <dbReference type="Proteomes" id="UP001210231"/>
    </source>
</evidence>
<dbReference type="InterPro" id="IPR031414">
    <property type="entry name" value="Ribosomal_bTHX"/>
</dbReference>
<dbReference type="InterPro" id="IPR044695">
    <property type="entry name" value="Ribosomal_bTHXc/bTHXc_plant"/>
</dbReference>
<sequence>MITFAVLKKYKMGRGDKKTKKGKIFKGSFGNIRPAKLAKKVRAAKEA</sequence>
<keyword evidence="2 4" id="KW-0689">Ribosomal protein</keyword>
<keyword evidence="3" id="KW-0687">Ribonucleoprotein</keyword>
<dbReference type="PANTHER" id="PTHR34550:SF3">
    <property type="entry name" value="SMALL RIBOSOMAL SUBUNIT PROTEIN BTHXM"/>
    <property type="match status" value="1"/>
</dbReference>
<dbReference type="Proteomes" id="UP001210231">
    <property type="component" value="Unassembled WGS sequence"/>
</dbReference>
<dbReference type="RefSeq" id="WP_407030979.1">
    <property type="nucleotide sequence ID" value="NZ_JAQGEF010000007.1"/>
</dbReference>
<organism evidence="4 5">
    <name type="scientific">Polluticaenibacter yanchengensis</name>
    <dbReference type="NCBI Taxonomy" id="3014562"/>
    <lineage>
        <taxon>Bacteria</taxon>
        <taxon>Pseudomonadati</taxon>
        <taxon>Bacteroidota</taxon>
        <taxon>Chitinophagia</taxon>
        <taxon>Chitinophagales</taxon>
        <taxon>Chitinophagaceae</taxon>
        <taxon>Polluticaenibacter</taxon>
    </lineage>
</organism>
<dbReference type="Pfam" id="PF17070">
    <property type="entry name" value="Thx"/>
    <property type="match status" value="1"/>
</dbReference>
<evidence type="ECO:0000256" key="3">
    <source>
        <dbReference type="ARBA" id="ARBA00023274"/>
    </source>
</evidence>
<dbReference type="EMBL" id="JAQGEF010000007">
    <property type="protein sequence ID" value="MDA3614653.1"/>
    <property type="molecule type" value="Genomic_DNA"/>
</dbReference>
<name>A0ABT4UKF8_9BACT</name>
<evidence type="ECO:0000313" key="4">
    <source>
        <dbReference type="EMBL" id="MDA3614653.1"/>
    </source>
</evidence>
<proteinExistence type="inferred from homology"/>
<protein>
    <submittedName>
        <fullName evidence="4">30S ribosomal protein THX</fullName>
    </submittedName>
</protein>
<dbReference type="NCBIfam" id="TIGR04560">
    <property type="entry name" value="ribo_THX"/>
    <property type="match status" value="1"/>
</dbReference>
<evidence type="ECO:0000256" key="2">
    <source>
        <dbReference type="ARBA" id="ARBA00022980"/>
    </source>
</evidence>
<keyword evidence="5" id="KW-1185">Reference proteome</keyword>
<dbReference type="GO" id="GO:0005840">
    <property type="term" value="C:ribosome"/>
    <property type="evidence" value="ECO:0007669"/>
    <property type="project" value="UniProtKB-KW"/>
</dbReference>